<comment type="caution">
    <text evidence="3">The sequence shown here is derived from an EMBL/GenBank/DDBJ whole genome shotgun (WGS) entry which is preliminary data.</text>
</comment>
<sequence length="470" mass="46488">MIFSVTLSTIVIAASAALIPVQGAPAPFTKVNGQDAQKLNAQFASFTASDTCTYDKPACVNNAFAQCVSGNWVLTTCPSDQICVALPLVNQQGTTVICDFESDALARMQAAGVDASLSGTNSSSAPSATTEVSQAATATSAGSDSTPGAADDDDDCDTDDDPTTLESTATSTATSTNPTSSSADDDCDTGDDDSGSESTLVPSIASTALISMYKRQAASLVSSIAGSSSSIPIPSFASFFSSISPVDATDPSGPTPTSSLNSLSTSSVSASLPSITASSTDDSDIATVTVLSTLFITVTFIPPTSTEAAFTSDAVPSVTSDSSLPAISGSPATIFFSTASVSSSSALSLSTSSVQSNPSISAVSISLDSIVSSLSTPVLGAASVAQPTTIFLNNPTFTGTFASSSSAIAVTSAVQTSLSAPSSSASIIILRPSSALSASSAALTSAPSVTGSVAPSINSSDIAFLLTATL</sequence>
<evidence type="ECO:0008006" key="5">
    <source>
        <dbReference type="Google" id="ProtNLM"/>
    </source>
</evidence>
<protein>
    <recommendedName>
        <fullName evidence="5">Carbohydrate-binding module family 19 domain-containing protein</fullName>
    </recommendedName>
</protein>
<feature type="compositionally biased region" description="Low complexity" evidence="1">
    <location>
        <begin position="164"/>
        <end position="182"/>
    </location>
</feature>
<accession>A0A4V3XB23</accession>
<dbReference type="EMBL" id="SGPJ01000061">
    <property type="protein sequence ID" value="THH00043.1"/>
    <property type="molecule type" value="Genomic_DNA"/>
</dbReference>
<feature type="compositionally biased region" description="Polar residues" evidence="1">
    <location>
        <begin position="117"/>
        <end position="134"/>
    </location>
</feature>
<reference evidence="3 4" key="1">
    <citation type="submission" date="2019-02" db="EMBL/GenBank/DDBJ databases">
        <title>Genome sequencing of the rare red list fungi Phlebia centrifuga.</title>
        <authorList>
            <person name="Buettner E."/>
            <person name="Kellner H."/>
        </authorList>
    </citation>
    <scope>NUCLEOTIDE SEQUENCE [LARGE SCALE GENOMIC DNA]</scope>
    <source>
        <strain evidence="3 4">DSM 108282</strain>
    </source>
</reference>
<feature type="compositionally biased region" description="Acidic residues" evidence="1">
    <location>
        <begin position="150"/>
        <end position="163"/>
    </location>
</feature>
<keyword evidence="2" id="KW-0732">Signal</keyword>
<dbReference type="AlphaFoldDB" id="A0A4V3XB23"/>
<gene>
    <name evidence="3" type="ORF">EW026_g2417</name>
</gene>
<dbReference type="Proteomes" id="UP000309038">
    <property type="component" value="Unassembled WGS sequence"/>
</dbReference>
<evidence type="ECO:0000256" key="2">
    <source>
        <dbReference type="SAM" id="SignalP"/>
    </source>
</evidence>
<feature type="signal peptide" evidence="2">
    <location>
        <begin position="1"/>
        <end position="16"/>
    </location>
</feature>
<feature type="compositionally biased region" description="Low complexity" evidence="1">
    <location>
        <begin position="135"/>
        <end position="149"/>
    </location>
</feature>
<name>A0A4V3XB23_9APHY</name>
<feature type="region of interest" description="Disordered" evidence="1">
    <location>
        <begin position="116"/>
        <end position="199"/>
    </location>
</feature>
<evidence type="ECO:0000313" key="3">
    <source>
        <dbReference type="EMBL" id="THH00043.1"/>
    </source>
</evidence>
<organism evidence="3 4">
    <name type="scientific">Hermanssonia centrifuga</name>
    <dbReference type="NCBI Taxonomy" id="98765"/>
    <lineage>
        <taxon>Eukaryota</taxon>
        <taxon>Fungi</taxon>
        <taxon>Dikarya</taxon>
        <taxon>Basidiomycota</taxon>
        <taxon>Agaricomycotina</taxon>
        <taxon>Agaricomycetes</taxon>
        <taxon>Polyporales</taxon>
        <taxon>Meruliaceae</taxon>
        <taxon>Hermanssonia</taxon>
    </lineage>
</organism>
<evidence type="ECO:0000256" key="1">
    <source>
        <dbReference type="SAM" id="MobiDB-lite"/>
    </source>
</evidence>
<feature type="chain" id="PRO_5020950177" description="Carbohydrate-binding module family 19 domain-containing protein" evidence="2">
    <location>
        <begin position="17"/>
        <end position="470"/>
    </location>
</feature>
<evidence type="ECO:0000313" key="4">
    <source>
        <dbReference type="Proteomes" id="UP000309038"/>
    </source>
</evidence>
<proteinExistence type="predicted"/>
<feature type="compositionally biased region" description="Acidic residues" evidence="1">
    <location>
        <begin position="183"/>
        <end position="195"/>
    </location>
</feature>
<keyword evidence="4" id="KW-1185">Reference proteome</keyword>